<protein>
    <recommendedName>
        <fullName evidence="7">Adenosine 3'-phospho 5'-phosphosulfate transporter 1</fullName>
    </recommendedName>
</protein>
<evidence type="ECO:0000256" key="1">
    <source>
        <dbReference type="ARBA" id="ARBA00004141"/>
    </source>
</evidence>
<feature type="transmembrane region" description="Helical" evidence="8">
    <location>
        <begin position="53"/>
        <end position="70"/>
    </location>
</feature>
<evidence type="ECO:0000256" key="4">
    <source>
        <dbReference type="ARBA" id="ARBA00022692"/>
    </source>
</evidence>
<dbReference type="Pfam" id="PF08449">
    <property type="entry name" value="UAA"/>
    <property type="match status" value="1"/>
</dbReference>
<name>A0AAW0SZI1_SCYPA</name>
<keyword evidence="4 8" id="KW-0812">Transmembrane</keyword>
<evidence type="ECO:0000256" key="3">
    <source>
        <dbReference type="ARBA" id="ARBA00022448"/>
    </source>
</evidence>
<dbReference type="GO" id="GO:0000139">
    <property type="term" value="C:Golgi membrane"/>
    <property type="evidence" value="ECO:0007669"/>
    <property type="project" value="TreeGrafter"/>
</dbReference>
<dbReference type="GO" id="GO:0046964">
    <property type="term" value="F:3'-phosphoadenosine 5'-phosphosulfate transmembrane transporter activity"/>
    <property type="evidence" value="ECO:0007669"/>
    <property type="project" value="TreeGrafter"/>
</dbReference>
<feature type="transmembrane region" description="Helical" evidence="8">
    <location>
        <begin position="90"/>
        <end position="111"/>
    </location>
</feature>
<evidence type="ECO:0000256" key="7">
    <source>
        <dbReference type="ARBA" id="ARBA00039668"/>
    </source>
</evidence>
<gene>
    <name evidence="9" type="ORF">O3P69_016785</name>
</gene>
<proteinExistence type="inferred from homology"/>
<keyword evidence="10" id="KW-1185">Reference proteome</keyword>
<feature type="transmembrane region" description="Helical" evidence="8">
    <location>
        <begin position="358"/>
        <end position="378"/>
    </location>
</feature>
<comment type="similarity">
    <text evidence="2">Belongs to the nucleotide-sugar transporter family. SLC35B subfamily.</text>
</comment>
<feature type="transmembrane region" description="Helical" evidence="8">
    <location>
        <begin position="447"/>
        <end position="465"/>
    </location>
</feature>
<dbReference type="Proteomes" id="UP001487740">
    <property type="component" value="Unassembled WGS sequence"/>
</dbReference>
<feature type="transmembrane region" description="Helical" evidence="8">
    <location>
        <begin position="289"/>
        <end position="308"/>
    </location>
</feature>
<comment type="caution">
    <text evidence="9">The sequence shown here is derived from an EMBL/GenBank/DDBJ whole genome shotgun (WGS) entry which is preliminary data.</text>
</comment>
<keyword evidence="6 8" id="KW-0472">Membrane</keyword>
<dbReference type="SUPFAM" id="SSF103481">
    <property type="entry name" value="Multidrug resistance efflux transporter EmrE"/>
    <property type="match status" value="1"/>
</dbReference>
<dbReference type="InterPro" id="IPR037185">
    <property type="entry name" value="EmrE-like"/>
</dbReference>
<evidence type="ECO:0000313" key="9">
    <source>
        <dbReference type="EMBL" id="KAK8380438.1"/>
    </source>
</evidence>
<evidence type="ECO:0000256" key="2">
    <source>
        <dbReference type="ARBA" id="ARBA00010694"/>
    </source>
</evidence>
<feature type="transmembrane region" description="Helical" evidence="8">
    <location>
        <begin position="320"/>
        <end position="337"/>
    </location>
</feature>
<evidence type="ECO:0000256" key="5">
    <source>
        <dbReference type="ARBA" id="ARBA00022989"/>
    </source>
</evidence>
<evidence type="ECO:0000313" key="10">
    <source>
        <dbReference type="Proteomes" id="UP001487740"/>
    </source>
</evidence>
<accession>A0AAW0SZI1</accession>
<keyword evidence="5 8" id="KW-1133">Transmembrane helix</keyword>
<dbReference type="GO" id="GO:0005789">
    <property type="term" value="C:endoplasmic reticulum membrane"/>
    <property type="evidence" value="ECO:0007669"/>
    <property type="project" value="TreeGrafter"/>
</dbReference>
<dbReference type="AlphaFoldDB" id="A0AAW0SZI1"/>
<evidence type="ECO:0000256" key="8">
    <source>
        <dbReference type="SAM" id="Phobius"/>
    </source>
</evidence>
<keyword evidence="3" id="KW-0813">Transport</keyword>
<dbReference type="PANTHER" id="PTHR10778">
    <property type="entry name" value="SOLUTE CARRIER FAMILY 35 MEMBER B"/>
    <property type="match status" value="1"/>
</dbReference>
<dbReference type="EMBL" id="JARAKH010000042">
    <property type="protein sequence ID" value="KAK8380438.1"/>
    <property type="molecule type" value="Genomic_DNA"/>
</dbReference>
<dbReference type="InterPro" id="IPR013657">
    <property type="entry name" value="SCL35B1-4/HUT1"/>
</dbReference>
<comment type="subcellular location">
    <subcellularLocation>
        <location evidence="1">Membrane</location>
        <topology evidence="1">Multi-pass membrane protein</topology>
    </subcellularLocation>
</comment>
<dbReference type="PANTHER" id="PTHR10778:SF13">
    <property type="entry name" value="ADENOSINE 3'-PHOSPHO 5'-PHOSPHOSULFATE TRANSPORTER 1"/>
    <property type="match status" value="1"/>
</dbReference>
<sequence length="484" mass="54852">MKPPLGVSTYIFSSSTLTLCSPRCPDLLHIKKHKRKMKILYETAMSPLNLMPLYRVWHEVILVILIAYMNQTRMTDYTLAGLSESWVGSLTLNLLCYATVFVPGYFLIWYFKKSKYIERAGSGLVPRLITSCVYGQSYDKLATTDPSHTRSLPPEKTLSAKCMQLSFCFLGLQVSYLTWGVLQEKIMTKEYHNSEGSIGHFKDSQFLVFVNRILAFMLAAMYLTCSRQPRHTAPIYKYSYCSFSNIMSSWCQYEALKYVTFPTQVLAKASKVIPTMIMGKIIASKKYEYYEYVTAVLISIGMTLFLLGSTEAHGTTSSSTTMSGVIILVGYMSFDAFTSNWQGELFTQHKMSSVQMMCGVNLFSCLLTTTSLMQQGTFSLSLQFMLTYPAFFWDSLILSVCSATGQLFIYYTISVFGPVVFIIIMTIRQGLAILLSCFIYSHPVTLMGILGILLVFTAIFLRIYCSHRLKQVQQRKTLPDTTKV</sequence>
<reference evidence="9 10" key="1">
    <citation type="submission" date="2023-03" db="EMBL/GenBank/DDBJ databases">
        <title>High-quality genome of Scylla paramamosain provides insights in environmental adaptation.</title>
        <authorList>
            <person name="Zhang L."/>
        </authorList>
    </citation>
    <scope>NUCLEOTIDE SEQUENCE [LARGE SCALE GENOMIC DNA]</scope>
    <source>
        <strain evidence="9">LZ_2023a</strain>
        <tissue evidence="9">Muscle</tissue>
    </source>
</reference>
<feature type="transmembrane region" description="Helical" evidence="8">
    <location>
        <begin position="206"/>
        <end position="225"/>
    </location>
</feature>
<feature type="transmembrane region" description="Helical" evidence="8">
    <location>
        <begin position="162"/>
        <end position="182"/>
    </location>
</feature>
<organism evidence="9 10">
    <name type="scientific">Scylla paramamosain</name>
    <name type="common">Mud crab</name>
    <dbReference type="NCBI Taxonomy" id="85552"/>
    <lineage>
        <taxon>Eukaryota</taxon>
        <taxon>Metazoa</taxon>
        <taxon>Ecdysozoa</taxon>
        <taxon>Arthropoda</taxon>
        <taxon>Crustacea</taxon>
        <taxon>Multicrustacea</taxon>
        <taxon>Malacostraca</taxon>
        <taxon>Eumalacostraca</taxon>
        <taxon>Eucarida</taxon>
        <taxon>Decapoda</taxon>
        <taxon>Pleocyemata</taxon>
        <taxon>Brachyura</taxon>
        <taxon>Eubrachyura</taxon>
        <taxon>Portunoidea</taxon>
        <taxon>Portunidae</taxon>
        <taxon>Portuninae</taxon>
        <taxon>Scylla</taxon>
    </lineage>
</organism>
<evidence type="ECO:0000256" key="6">
    <source>
        <dbReference type="ARBA" id="ARBA00023136"/>
    </source>
</evidence>